<name>A0A158P7X1_ANGCA</name>
<dbReference type="WBParaSite" id="ACAC_0000326701-mRNA-1">
    <property type="protein sequence ID" value="ACAC_0000326701-mRNA-1"/>
    <property type="gene ID" value="ACAC_0000326701"/>
</dbReference>
<reference evidence="2" key="1">
    <citation type="submission" date="2012-09" db="EMBL/GenBank/DDBJ databases">
        <authorList>
            <person name="Martin A.A."/>
        </authorList>
    </citation>
    <scope>NUCLEOTIDE SEQUENCE</scope>
</reference>
<sequence length="302" mass="34212">MQGDSRKESVEIRPGALLVGVRKRIYMRVIALGSDDKHEEVSNALCPLKNNEGTAEFAMCAIFGTAPDGLLIVDTCMGKSNEWVSEVLIRKRITAPMDDNLDVELSPGEAKKMWEKNVGKRHDKSEYSDCTAIKHDDTSAKMFANERRLFEELENRPSTYSSEKVQGSINGYKNCDSSPERNSRWFVEQSKEVNNPDGWQGSGVPEIEDIRMSPEEKQLNGEVKRHRKKKIGKRHDKSEHRGCTTIKYEDTSAKVFANERRLFEELESPPSTYSNSSEKLMGLKILTALPKEIRGAVLNNRE</sequence>
<dbReference type="AlphaFoldDB" id="A0A158P7X1"/>
<proteinExistence type="predicted"/>
<protein>
    <submittedName>
        <fullName evidence="3">SET domain-containing protein</fullName>
    </submittedName>
</protein>
<keyword evidence="2" id="KW-1185">Reference proteome</keyword>
<evidence type="ECO:0000313" key="3">
    <source>
        <dbReference type="WBParaSite" id="ACAC_0000326701-mRNA-1"/>
    </source>
</evidence>
<reference evidence="3" key="2">
    <citation type="submission" date="2016-04" db="UniProtKB">
        <authorList>
            <consortium name="WormBaseParasite"/>
        </authorList>
    </citation>
    <scope>IDENTIFICATION</scope>
</reference>
<dbReference type="Proteomes" id="UP000035642">
    <property type="component" value="Unassembled WGS sequence"/>
</dbReference>
<feature type="compositionally biased region" description="Basic residues" evidence="1">
    <location>
        <begin position="224"/>
        <end position="235"/>
    </location>
</feature>
<evidence type="ECO:0000256" key="1">
    <source>
        <dbReference type="SAM" id="MobiDB-lite"/>
    </source>
</evidence>
<evidence type="ECO:0000313" key="2">
    <source>
        <dbReference type="Proteomes" id="UP000035642"/>
    </source>
</evidence>
<accession>A0A158P7X1</accession>
<organism evidence="2 3">
    <name type="scientific">Angiostrongylus cantonensis</name>
    <name type="common">Rat lungworm</name>
    <dbReference type="NCBI Taxonomy" id="6313"/>
    <lineage>
        <taxon>Eukaryota</taxon>
        <taxon>Metazoa</taxon>
        <taxon>Ecdysozoa</taxon>
        <taxon>Nematoda</taxon>
        <taxon>Chromadorea</taxon>
        <taxon>Rhabditida</taxon>
        <taxon>Rhabditina</taxon>
        <taxon>Rhabditomorpha</taxon>
        <taxon>Strongyloidea</taxon>
        <taxon>Metastrongylidae</taxon>
        <taxon>Angiostrongylus</taxon>
    </lineage>
</organism>
<feature type="region of interest" description="Disordered" evidence="1">
    <location>
        <begin position="219"/>
        <end position="242"/>
    </location>
</feature>